<evidence type="ECO:0000256" key="1">
    <source>
        <dbReference type="SAM" id="MobiDB-lite"/>
    </source>
</evidence>
<gene>
    <name evidence="2" type="ORF">PIB30_071857</name>
</gene>
<dbReference type="EMBL" id="JASCZI010212287">
    <property type="protein sequence ID" value="MED6198996.1"/>
    <property type="molecule type" value="Genomic_DNA"/>
</dbReference>
<keyword evidence="3" id="KW-1185">Reference proteome</keyword>
<dbReference type="Proteomes" id="UP001341840">
    <property type="component" value="Unassembled WGS sequence"/>
</dbReference>
<organism evidence="2 3">
    <name type="scientific">Stylosanthes scabra</name>
    <dbReference type="NCBI Taxonomy" id="79078"/>
    <lineage>
        <taxon>Eukaryota</taxon>
        <taxon>Viridiplantae</taxon>
        <taxon>Streptophyta</taxon>
        <taxon>Embryophyta</taxon>
        <taxon>Tracheophyta</taxon>
        <taxon>Spermatophyta</taxon>
        <taxon>Magnoliopsida</taxon>
        <taxon>eudicotyledons</taxon>
        <taxon>Gunneridae</taxon>
        <taxon>Pentapetalae</taxon>
        <taxon>rosids</taxon>
        <taxon>fabids</taxon>
        <taxon>Fabales</taxon>
        <taxon>Fabaceae</taxon>
        <taxon>Papilionoideae</taxon>
        <taxon>50 kb inversion clade</taxon>
        <taxon>dalbergioids sensu lato</taxon>
        <taxon>Dalbergieae</taxon>
        <taxon>Pterocarpus clade</taxon>
        <taxon>Stylosanthes</taxon>
    </lineage>
</organism>
<accession>A0ABU6XME0</accession>
<name>A0ABU6XME0_9FABA</name>
<sequence>MCEGDEVEDEEAFEGIPARVDDVKGIEVGGKDEEEEEEDDPKTNNPSLLMVIVSRAMTFLAFGPLRLVQTRDSVIGDLCLVEPNIRMMDKHVLILVGHGWRRAEINANAIDARLSLITRRPERRELDGLFEFTEYLGLPILAKGI</sequence>
<evidence type="ECO:0000313" key="2">
    <source>
        <dbReference type="EMBL" id="MED6198996.1"/>
    </source>
</evidence>
<protein>
    <submittedName>
        <fullName evidence="2">Uncharacterized protein</fullName>
    </submittedName>
</protein>
<evidence type="ECO:0000313" key="3">
    <source>
        <dbReference type="Proteomes" id="UP001341840"/>
    </source>
</evidence>
<feature type="compositionally biased region" description="Basic and acidic residues" evidence="1">
    <location>
        <begin position="19"/>
        <end position="31"/>
    </location>
</feature>
<reference evidence="2 3" key="1">
    <citation type="journal article" date="2023" name="Plants (Basel)">
        <title>Bridging the Gap: Combining Genomics and Transcriptomics Approaches to Understand Stylosanthes scabra, an Orphan Legume from the Brazilian Caatinga.</title>
        <authorList>
            <person name="Ferreira-Neto J.R.C."/>
            <person name="da Silva M.D."/>
            <person name="Binneck E."/>
            <person name="de Melo N.F."/>
            <person name="da Silva R.H."/>
            <person name="de Melo A.L.T.M."/>
            <person name="Pandolfi V."/>
            <person name="Bustamante F.O."/>
            <person name="Brasileiro-Vidal A.C."/>
            <person name="Benko-Iseppon A.M."/>
        </authorList>
    </citation>
    <scope>NUCLEOTIDE SEQUENCE [LARGE SCALE GENOMIC DNA]</scope>
    <source>
        <tissue evidence="2">Leaves</tissue>
    </source>
</reference>
<feature type="region of interest" description="Disordered" evidence="1">
    <location>
        <begin position="1"/>
        <end position="45"/>
    </location>
</feature>
<feature type="compositionally biased region" description="Acidic residues" evidence="1">
    <location>
        <begin position="1"/>
        <end position="13"/>
    </location>
</feature>
<proteinExistence type="predicted"/>
<comment type="caution">
    <text evidence="2">The sequence shown here is derived from an EMBL/GenBank/DDBJ whole genome shotgun (WGS) entry which is preliminary data.</text>
</comment>